<dbReference type="EMBL" id="FQWS01000001">
    <property type="protein sequence ID" value="SHG94920.1"/>
    <property type="molecule type" value="Genomic_DNA"/>
</dbReference>
<keyword evidence="1" id="KW-0812">Transmembrane</keyword>
<dbReference type="Proteomes" id="UP000184522">
    <property type="component" value="Unassembled WGS sequence"/>
</dbReference>
<evidence type="ECO:0000256" key="1">
    <source>
        <dbReference type="SAM" id="Phobius"/>
    </source>
</evidence>
<gene>
    <name evidence="2" type="ORF">SAMN05444148_1338</name>
</gene>
<feature type="transmembrane region" description="Helical" evidence="1">
    <location>
        <begin position="99"/>
        <end position="122"/>
    </location>
</feature>
<name>A0A1M5NZE8_9FLAO</name>
<organism evidence="2 3">
    <name type="scientific">Winogradskyella jejuensis</name>
    <dbReference type="NCBI Taxonomy" id="1089305"/>
    <lineage>
        <taxon>Bacteria</taxon>
        <taxon>Pseudomonadati</taxon>
        <taxon>Bacteroidota</taxon>
        <taxon>Flavobacteriia</taxon>
        <taxon>Flavobacteriales</taxon>
        <taxon>Flavobacteriaceae</taxon>
        <taxon>Winogradskyella</taxon>
    </lineage>
</organism>
<dbReference type="STRING" id="1089305.SAMN05444148_1338"/>
<keyword evidence="1" id="KW-0472">Membrane</keyword>
<accession>A0A1M5NZE8</accession>
<evidence type="ECO:0000313" key="2">
    <source>
        <dbReference type="EMBL" id="SHG94920.1"/>
    </source>
</evidence>
<protein>
    <submittedName>
        <fullName evidence="2">Uncharacterized protein</fullName>
    </submittedName>
</protein>
<keyword evidence="1" id="KW-1133">Transmembrane helix</keyword>
<sequence length="124" mass="14555">MFKTRVMKASNYFTLKEFQLNNNCPECYSNEGLQLTFKQRMTENIFFKAITSDTSNEMHCKNCNTTIYPVRWDDDIERVVAYHERAIVPKKSSWKLKPFGYVFIAIDILLFIVIALVMLGIIKL</sequence>
<proteinExistence type="predicted"/>
<dbReference type="AlphaFoldDB" id="A0A1M5NZE8"/>
<reference evidence="3" key="1">
    <citation type="submission" date="2016-11" db="EMBL/GenBank/DDBJ databases">
        <authorList>
            <person name="Varghese N."/>
            <person name="Submissions S."/>
        </authorList>
    </citation>
    <scope>NUCLEOTIDE SEQUENCE [LARGE SCALE GENOMIC DNA]</scope>
    <source>
        <strain evidence="3">DSM 25330</strain>
    </source>
</reference>
<evidence type="ECO:0000313" key="3">
    <source>
        <dbReference type="Proteomes" id="UP000184522"/>
    </source>
</evidence>
<keyword evidence="3" id="KW-1185">Reference proteome</keyword>